<keyword evidence="8" id="KW-0969">Cilium</keyword>
<dbReference type="Pfam" id="PF11527">
    <property type="entry name" value="ARL2_Bind_BART"/>
    <property type="match status" value="1"/>
</dbReference>
<feature type="non-terminal residue" evidence="14">
    <location>
        <position position="70"/>
    </location>
</feature>
<evidence type="ECO:0000256" key="10">
    <source>
        <dbReference type="ARBA" id="ARBA00023212"/>
    </source>
</evidence>
<gene>
    <name evidence="14" type="ORF">JKP88DRAFT_141763</name>
</gene>
<keyword evidence="9" id="KW-0496">Mitochondrion</keyword>
<evidence type="ECO:0000256" key="11">
    <source>
        <dbReference type="ARBA" id="ARBA00023242"/>
    </source>
</evidence>
<dbReference type="GO" id="GO:0005758">
    <property type="term" value="C:mitochondrial intermembrane space"/>
    <property type="evidence" value="ECO:0007669"/>
    <property type="project" value="UniProtKB-SubCell"/>
</dbReference>
<comment type="subcellular location">
    <subcellularLocation>
        <location evidence="1">Cytoplasm</location>
        <location evidence="1">Cytoskeleton</location>
        <location evidence="1">Cilium basal body</location>
    </subcellularLocation>
    <subcellularLocation>
        <location evidence="3">Cytoplasm</location>
        <location evidence="3">Cytoskeleton</location>
        <location evidence="3">Microtubule organizing center</location>
        <location evidence="3">Centrosome</location>
    </subcellularLocation>
    <subcellularLocation>
        <location evidence="4">Mitochondrion intermembrane space</location>
    </subcellularLocation>
    <subcellularLocation>
        <location evidence="2">Nucleus</location>
    </subcellularLocation>
</comment>
<evidence type="ECO:0000256" key="12">
    <source>
        <dbReference type="ARBA" id="ARBA00023273"/>
    </source>
</evidence>
<evidence type="ECO:0000256" key="9">
    <source>
        <dbReference type="ARBA" id="ARBA00023128"/>
    </source>
</evidence>
<feature type="non-terminal residue" evidence="14">
    <location>
        <position position="1"/>
    </location>
</feature>
<dbReference type="PANTHER" id="PTHR15487">
    <property type="entry name" value="ADP-RIBOSYLATION FACTOR-LIKE PROTEIN 2-BINDING PROTEIN"/>
    <property type="match status" value="1"/>
</dbReference>
<keyword evidence="10" id="KW-0206">Cytoskeleton</keyword>
<keyword evidence="11" id="KW-0539">Nucleus</keyword>
<dbReference type="Gene3D" id="1.20.1520.10">
    <property type="entry name" value="ADP-ribosylation factor-like 2-binding protein, domain"/>
    <property type="match status" value="1"/>
</dbReference>
<dbReference type="GO" id="GO:0051457">
    <property type="term" value="P:maintenance of protein location in nucleus"/>
    <property type="evidence" value="ECO:0007669"/>
    <property type="project" value="TreeGrafter"/>
</dbReference>
<evidence type="ECO:0000256" key="1">
    <source>
        <dbReference type="ARBA" id="ARBA00004120"/>
    </source>
</evidence>
<dbReference type="InterPro" id="IPR023379">
    <property type="entry name" value="BART_dom"/>
</dbReference>
<dbReference type="Proteomes" id="UP000664859">
    <property type="component" value="Unassembled WGS sequence"/>
</dbReference>
<evidence type="ECO:0000256" key="7">
    <source>
        <dbReference type="ARBA" id="ARBA00022490"/>
    </source>
</evidence>
<evidence type="ECO:0000256" key="8">
    <source>
        <dbReference type="ARBA" id="ARBA00023069"/>
    </source>
</evidence>
<reference evidence="14" key="1">
    <citation type="submission" date="2021-02" db="EMBL/GenBank/DDBJ databases">
        <title>First Annotated Genome of the Yellow-green Alga Tribonema minus.</title>
        <authorList>
            <person name="Mahan K.M."/>
        </authorList>
    </citation>
    <scope>NUCLEOTIDE SEQUENCE</scope>
    <source>
        <strain evidence="14">UTEX B ZZ1240</strain>
    </source>
</reference>
<dbReference type="PANTHER" id="PTHR15487:SF4">
    <property type="entry name" value="ADP-RIBOSYLATION FACTOR-LIKE PROTEIN 2-BINDING PROTEIN"/>
    <property type="match status" value="1"/>
</dbReference>
<accession>A0A836CLU2</accession>
<dbReference type="InterPro" id="IPR038849">
    <property type="entry name" value="ARL2BP"/>
</dbReference>
<dbReference type="GO" id="GO:0005813">
    <property type="term" value="C:centrosome"/>
    <property type="evidence" value="ECO:0007669"/>
    <property type="project" value="UniProtKB-SubCell"/>
</dbReference>
<protein>
    <recommendedName>
        <fullName evidence="6">ADP-ribosylation factor-like protein 2-binding protein</fullName>
    </recommendedName>
</protein>
<sequence>LLIAPSCANQEVEFDRVVGALQEILLDDNLSRKQREFLDRHCHQFEDSAENKLEYTGIFNQYTEMIGGFL</sequence>
<name>A0A836CLU2_9STRA</name>
<proteinExistence type="inferred from homology"/>
<dbReference type="AlphaFoldDB" id="A0A836CLU2"/>
<evidence type="ECO:0000256" key="3">
    <source>
        <dbReference type="ARBA" id="ARBA00004300"/>
    </source>
</evidence>
<evidence type="ECO:0000259" key="13">
    <source>
        <dbReference type="Pfam" id="PF11527"/>
    </source>
</evidence>
<evidence type="ECO:0000256" key="4">
    <source>
        <dbReference type="ARBA" id="ARBA00004569"/>
    </source>
</evidence>
<dbReference type="GO" id="GO:0005634">
    <property type="term" value="C:nucleus"/>
    <property type="evidence" value="ECO:0007669"/>
    <property type="project" value="UniProtKB-SubCell"/>
</dbReference>
<keyword evidence="12" id="KW-0966">Cell projection</keyword>
<evidence type="ECO:0000313" key="15">
    <source>
        <dbReference type="Proteomes" id="UP000664859"/>
    </source>
</evidence>
<comment type="similarity">
    <text evidence="5">Belongs to the ARL2BP family.</text>
</comment>
<keyword evidence="15" id="KW-1185">Reference proteome</keyword>
<feature type="domain" description="BART" evidence="13">
    <location>
        <begin position="13"/>
        <end position="67"/>
    </location>
</feature>
<evidence type="ECO:0000256" key="5">
    <source>
        <dbReference type="ARBA" id="ARBA00009880"/>
    </source>
</evidence>
<comment type="caution">
    <text evidence="14">The sequence shown here is derived from an EMBL/GenBank/DDBJ whole genome shotgun (WGS) entry which is preliminary data.</text>
</comment>
<evidence type="ECO:0000256" key="2">
    <source>
        <dbReference type="ARBA" id="ARBA00004123"/>
    </source>
</evidence>
<evidence type="ECO:0000313" key="14">
    <source>
        <dbReference type="EMBL" id="KAG5190028.1"/>
    </source>
</evidence>
<dbReference type="EMBL" id="JAFCMP010000040">
    <property type="protein sequence ID" value="KAG5190028.1"/>
    <property type="molecule type" value="Genomic_DNA"/>
</dbReference>
<evidence type="ECO:0000256" key="6">
    <source>
        <dbReference type="ARBA" id="ARBA00014849"/>
    </source>
</evidence>
<dbReference type="InterPro" id="IPR042541">
    <property type="entry name" value="BART_sf"/>
</dbReference>
<dbReference type="OrthoDB" id="302784at2759"/>
<organism evidence="14 15">
    <name type="scientific">Tribonema minus</name>
    <dbReference type="NCBI Taxonomy" id="303371"/>
    <lineage>
        <taxon>Eukaryota</taxon>
        <taxon>Sar</taxon>
        <taxon>Stramenopiles</taxon>
        <taxon>Ochrophyta</taxon>
        <taxon>PX clade</taxon>
        <taxon>Xanthophyceae</taxon>
        <taxon>Tribonematales</taxon>
        <taxon>Tribonemataceae</taxon>
        <taxon>Tribonema</taxon>
    </lineage>
</organism>
<keyword evidence="7" id="KW-0963">Cytoplasm</keyword>